<dbReference type="EMBL" id="ADGI01000062">
    <property type="protein sequence ID" value="EGV29191.1"/>
    <property type="molecule type" value="Genomic_DNA"/>
</dbReference>
<evidence type="ECO:0000313" key="2">
    <source>
        <dbReference type="EMBL" id="EGV29191.1"/>
    </source>
</evidence>
<dbReference type="AlphaFoldDB" id="G1WDP2"/>
<name>G1WDP2_9BACT</name>
<comment type="caution">
    <text evidence="2">The sequence shown here is derived from an EMBL/GenBank/DDBJ whole genome shotgun (WGS) entry which is preliminary data.</text>
</comment>
<dbReference type="Proteomes" id="UP000005141">
    <property type="component" value="Unassembled WGS sequence"/>
</dbReference>
<organism evidence="2 3">
    <name type="scientific">Segatella oulorum F0390</name>
    <dbReference type="NCBI Taxonomy" id="702438"/>
    <lineage>
        <taxon>Bacteria</taxon>
        <taxon>Pseudomonadati</taxon>
        <taxon>Bacteroidota</taxon>
        <taxon>Bacteroidia</taxon>
        <taxon>Bacteroidales</taxon>
        <taxon>Prevotellaceae</taxon>
        <taxon>Segatella</taxon>
    </lineage>
</organism>
<accession>G1WDP2</accession>
<dbReference type="HOGENOM" id="CLU_028180_0_0_10"/>
<evidence type="ECO:0000313" key="3">
    <source>
        <dbReference type="Proteomes" id="UP000005141"/>
    </source>
</evidence>
<keyword evidence="1" id="KW-0732">Signal</keyword>
<proteinExistence type="predicted"/>
<dbReference type="PROSITE" id="PS51257">
    <property type="entry name" value="PROKAR_LIPOPROTEIN"/>
    <property type="match status" value="1"/>
</dbReference>
<dbReference type="OrthoDB" id="1079049at2"/>
<dbReference type="PATRIC" id="fig|702438.4.peg.2015"/>
<gene>
    <name evidence="2" type="ORF">HMPREF9431_01943</name>
</gene>
<feature type="signal peptide" evidence="1">
    <location>
        <begin position="1"/>
        <end position="20"/>
    </location>
</feature>
<evidence type="ECO:0000256" key="1">
    <source>
        <dbReference type="SAM" id="SignalP"/>
    </source>
</evidence>
<dbReference type="RefSeq" id="WP_004381008.1">
    <property type="nucleotide sequence ID" value="NZ_JH114217.1"/>
</dbReference>
<protein>
    <submittedName>
        <fullName evidence="2">Uncharacterized protein</fullName>
    </submittedName>
</protein>
<sequence>MKYKLILVTLFYAMLLSVMTACSHDDSAGSPQKVDITKRTLFKLTFVDYNSEDTIEGTRAATIPPKKTIIPMGDIFAEVSIERDTTHFSAQKQVVKTRADEDKRYKIFAYQGSLLIGSISGTYEGGNFTLDGGIDGLPLDPGTYTFICTNGYVNTSGPLWTVSRENISNAQIGIVENLVISATPKLREIDFPMKYLGSRVTLSINNEALSVSPTVKFTFASTKNIVQQATFNPLTHAFTYSNAAPFSANEQVTSFTGVEGMFYKAYYFLPETNLANLKLAFTEGTLTKYHYPLTTRYWTFPTAPVAKMNTSYRLNVSFHFNYLYLYSDGTTGKYTDADFASHTPVGIVVSRSKRLAVALNDAANTDYDASNIRPWGPSSQYSNTTASSNLADALNDFNGEDYTYNTTYSTDGLVRANEQTKYKAFYVAAHYNPGVILTGTLAGKRWFLPSAGEWNLFHKNVRLSNNDLTTSATDDLHSYDGNIRRLVFPDAYGIARGGGEPFHYQFRDYMYATNCYLSSSEYSYNEFWGYYTNAMRIDNGVTFDYWISKIWGMRSADKNFPYDGGSKYYFVRPFIHY</sequence>
<dbReference type="eggNOG" id="ENOG5033YEC">
    <property type="taxonomic scope" value="Bacteria"/>
</dbReference>
<feature type="chain" id="PRO_5003424919" evidence="1">
    <location>
        <begin position="21"/>
        <end position="577"/>
    </location>
</feature>
<keyword evidence="3" id="KW-1185">Reference proteome</keyword>
<dbReference type="GeneID" id="95426515"/>
<reference evidence="2 3" key="1">
    <citation type="submission" date="2011-07" db="EMBL/GenBank/DDBJ databases">
        <title>The Genome Sequence of Prevotella oulorum F0390.</title>
        <authorList>
            <consortium name="The Broad Institute Genome Sequencing Platform"/>
            <consortium name="The Broad Institute Genome Sequencing Center for Infectious Disease"/>
            <person name="Earl A."/>
            <person name="Ward D."/>
            <person name="Feldgarden M."/>
            <person name="Gevers D."/>
            <person name="Izard J."/>
            <person name="Ganesan A."/>
            <person name="Baranova O.V."/>
            <person name="Blanton J.M."/>
            <person name="Tanner A.C."/>
            <person name="Dewhirst F.E."/>
            <person name="Young S.K."/>
            <person name="Zeng Q."/>
            <person name="Gargeya S."/>
            <person name="Fitzgerald M."/>
            <person name="Haas B."/>
            <person name="Abouelleil A."/>
            <person name="Alvarado L."/>
            <person name="Arachchi H.M."/>
            <person name="Berlin A."/>
            <person name="Brown A."/>
            <person name="Chapman S.B."/>
            <person name="Chen Z."/>
            <person name="Dunbar C."/>
            <person name="Freedman E."/>
            <person name="Gearin G."/>
            <person name="Gellesch M."/>
            <person name="Goldberg J."/>
            <person name="Griggs A."/>
            <person name="Gujja S."/>
            <person name="Heiman D."/>
            <person name="Howarth C."/>
            <person name="Larson L."/>
            <person name="Lui A."/>
            <person name="MacDonald P.J.P."/>
            <person name="Mehta T."/>
            <person name="Montmayeur A."/>
            <person name="Murphy C."/>
            <person name="Neiman D."/>
            <person name="Pearson M."/>
            <person name="Priest M."/>
            <person name="Roberts A."/>
            <person name="Saif S."/>
            <person name="Shea T."/>
            <person name="Shenoy N."/>
            <person name="Sisk P."/>
            <person name="Stolte C."/>
            <person name="Sykes S."/>
            <person name="Wortman J."/>
            <person name="Nusbaum C."/>
            <person name="Birren B."/>
        </authorList>
    </citation>
    <scope>NUCLEOTIDE SEQUENCE [LARGE SCALE GENOMIC DNA]</scope>
    <source>
        <strain evidence="2 3">F0390</strain>
    </source>
</reference>